<reference evidence="1 2" key="1">
    <citation type="journal article" date="2008" name="Nature">
        <title>The genome of Laccaria bicolor provides insights into mycorrhizal symbiosis.</title>
        <authorList>
            <person name="Martin F."/>
            <person name="Aerts A."/>
            <person name="Ahren D."/>
            <person name="Brun A."/>
            <person name="Danchin E.G.J."/>
            <person name="Duchaussoy F."/>
            <person name="Gibon J."/>
            <person name="Kohler A."/>
            <person name="Lindquist E."/>
            <person name="Pereda V."/>
            <person name="Salamov A."/>
            <person name="Shapiro H.J."/>
            <person name="Wuyts J."/>
            <person name="Blaudez D."/>
            <person name="Buee M."/>
            <person name="Brokstein P."/>
            <person name="Canbaeck B."/>
            <person name="Cohen D."/>
            <person name="Courty P.E."/>
            <person name="Coutinho P.M."/>
            <person name="Delaruelle C."/>
            <person name="Detter J.C."/>
            <person name="Deveau A."/>
            <person name="DiFazio S."/>
            <person name="Duplessis S."/>
            <person name="Fraissinet-Tachet L."/>
            <person name="Lucic E."/>
            <person name="Frey-Klett P."/>
            <person name="Fourrey C."/>
            <person name="Feussner I."/>
            <person name="Gay G."/>
            <person name="Grimwood J."/>
            <person name="Hoegger P.J."/>
            <person name="Jain P."/>
            <person name="Kilaru S."/>
            <person name="Labbe J."/>
            <person name="Lin Y.C."/>
            <person name="Legue V."/>
            <person name="Le Tacon F."/>
            <person name="Marmeisse R."/>
            <person name="Melayah D."/>
            <person name="Montanini B."/>
            <person name="Muratet M."/>
            <person name="Nehls U."/>
            <person name="Niculita-Hirzel H."/>
            <person name="Oudot-Le Secq M.P."/>
            <person name="Peter M."/>
            <person name="Quesneville H."/>
            <person name="Rajashekar B."/>
            <person name="Reich M."/>
            <person name="Rouhier N."/>
            <person name="Schmutz J."/>
            <person name="Yin T."/>
            <person name="Chalot M."/>
            <person name="Henrissat B."/>
            <person name="Kuees U."/>
            <person name="Lucas S."/>
            <person name="Van de Peer Y."/>
            <person name="Podila G.K."/>
            <person name="Polle A."/>
            <person name="Pukkila P.J."/>
            <person name="Richardson P.M."/>
            <person name="Rouze P."/>
            <person name="Sanders I.R."/>
            <person name="Stajich J.E."/>
            <person name="Tunlid A."/>
            <person name="Tuskan G."/>
            <person name="Grigoriev I.V."/>
        </authorList>
    </citation>
    <scope>NUCLEOTIDE SEQUENCE [LARGE SCALE GENOMIC DNA]</scope>
    <source>
        <strain evidence="2">S238N-H82 / ATCC MYA-4686</strain>
    </source>
</reference>
<name>B0E323_LACBS</name>
<organism evidence="2">
    <name type="scientific">Laccaria bicolor (strain S238N-H82 / ATCC MYA-4686)</name>
    <name type="common">Bicoloured deceiver</name>
    <name type="synonym">Laccaria laccata var. bicolor</name>
    <dbReference type="NCBI Taxonomy" id="486041"/>
    <lineage>
        <taxon>Eukaryota</taxon>
        <taxon>Fungi</taxon>
        <taxon>Dikarya</taxon>
        <taxon>Basidiomycota</taxon>
        <taxon>Agaricomycotina</taxon>
        <taxon>Agaricomycetes</taxon>
        <taxon>Agaricomycetidae</taxon>
        <taxon>Agaricales</taxon>
        <taxon>Agaricineae</taxon>
        <taxon>Hydnangiaceae</taxon>
        <taxon>Laccaria</taxon>
    </lineage>
</organism>
<dbReference type="RefSeq" id="XP_001890592.1">
    <property type="nucleotide sequence ID" value="XM_001890557.1"/>
</dbReference>
<evidence type="ECO:0000313" key="2">
    <source>
        <dbReference type="Proteomes" id="UP000001194"/>
    </source>
</evidence>
<dbReference type="KEGG" id="lbc:LACBIDRAFT_296766"/>
<dbReference type="OrthoDB" id="3088084at2759"/>
<protein>
    <submittedName>
        <fullName evidence="1">Predicted protein</fullName>
    </submittedName>
</protein>
<proteinExistence type="predicted"/>
<dbReference type="HOGENOM" id="CLU_202031_0_0_1"/>
<dbReference type="InParanoid" id="B0E323"/>
<dbReference type="AlphaFoldDB" id="B0E323"/>
<dbReference type="Proteomes" id="UP000001194">
    <property type="component" value="Unassembled WGS sequence"/>
</dbReference>
<keyword evidence="2" id="KW-1185">Reference proteome</keyword>
<accession>B0E323</accession>
<evidence type="ECO:0000313" key="1">
    <source>
        <dbReference type="EMBL" id="EDQ98760.1"/>
    </source>
</evidence>
<dbReference type="GeneID" id="6086245"/>
<sequence length="72" mass="7783">MNHVKLDRGTGKSACHLRTPADTGCVPVANRKEVSAVTCVQINPVACTLDLVSRVSAGICEHQRTLLRFHIS</sequence>
<dbReference type="EMBL" id="DS547202">
    <property type="protein sequence ID" value="EDQ98760.1"/>
    <property type="molecule type" value="Genomic_DNA"/>
</dbReference>
<gene>
    <name evidence="1" type="ORF">LACBIDRAFT_296766</name>
</gene>